<dbReference type="AlphaFoldDB" id="A0A0D6L4J2"/>
<proteinExistence type="predicted"/>
<name>A0A0D6L4J2_9BILA</name>
<feature type="compositionally biased region" description="Polar residues" evidence="1">
    <location>
        <begin position="125"/>
        <end position="141"/>
    </location>
</feature>
<evidence type="ECO:0000313" key="3">
    <source>
        <dbReference type="Proteomes" id="UP000054495"/>
    </source>
</evidence>
<sequence>LQLSTRSSWCTGFQRTRWTIRKGRLPRHQWSQWPRRPLREGRGQCRATVSKMPIGASRTTGTSWPQRTTRTSWNPRQKWNARHPRPCRATGTIGSSRTAGRARHARSTRRLWRRPERRTARTSRKSGTGWTSWKTRNTRSV</sequence>
<keyword evidence="3" id="KW-1185">Reference proteome</keyword>
<feature type="non-terminal residue" evidence="2">
    <location>
        <position position="141"/>
    </location>
</feature>
<dbReference type="Proteomes" id="UP000054495">
    <property type="component" value="Unassembled WGS sequence"/>
</dbReference>
<dbReference type="EMBL" id="KE128999">
    <property type="protein sequence ID" value="EPB65333.1"/>
    <property type="molecule type" value="Genomic_DNA"/>
</dbReference>
<protein>
    <submittedName>
        <fullName evidence="2">Uncharacterized protein</fullName>
    </submittedName>
</protein>
<feature type="compositionally biased region" description="Basic residues" evidence="1">
    <location>
        <begin position="100"/>
        <end position="112"/>
    </location>
</feature>
<evidence type="ECO:0000256" key="1">
    <source>
        <dbReference type="SAM" id="MobiDB-lite"/>
    </source>
</evidence>
<feature type="non-terminal residue" evidence="2">
    <location>
        <position position="1"/>
    </location>
</feature>
<gene>
    <name evidence="2" type="ORF">ANCCEY_15604</name>
</gene>
<feature type="compositionally biased region" description="Polar residues" evidence="1">
    <location>
        <begin position="57"/>
        <end position="77"/>
    </location>
</feature>
<feature type="region of interest" description="Disordered" evidence="1">
    <location>
        <begin position="37"/>
        <end position="141"/>
    </location>
</feature>
<reference evidence="2 3" key="1">
    <citation type="submission" date="2013-05" db="EMBL/GenBank/DDBJ databases">
        <title>Draft genome of the parasitic nematode Anyclostoma ceylanicum.</title>
        <authorList>
            <person name="Mitreva M."/>
        </authorList>
    </citation>
    <scope>NUCLEOTIDE SEQUENCE [LARGE SCALE GENOMIC DNA]</scope>
</reference>
<organism evidence="2 3">
    <name type="scientific">Ancylostoma ceylanicum</name>
    <dbReference type="NCBI Taxonomy" id="53326"/>
    <lineage>
        <taxon>Eukaryota</taxon>
        <taxon>Metazoa</taxon>
        <taxon>Ecdysozoa</taxon>
        <taxon>Nematoda</taxon>
        <taxon>Chromadorea</taxon>
        <taxon>Rhabditida</taxon>
        <taxon>Rhabditina</taxon>
        <taxon>Rhabditomorpha</taxon>
        <taxon>Strongyloidea</taxon>
        <taxon>Ancylostomatidae</taxon>
        <taxon>Ancylostomatinae</taxon>
        <taxon>Ancylostoma</taxon>
    </lineage>
</organism>
<accession>A0A0D6L4J2</accession>
<evidence type="ECO:0000313" key="2">
    <source>
        <dbReference type="EMBL" id="EPB65333.1"/>
    </source>
</evidence>